<dbReference type="Proteomes" id="UP000444721">
    <property type="component" value="Unassembled WGS sequence"/>
</dbReference>
<accession>A0A6A5BLY7</accession>
<dbReference type="AlphaFoldDB" id="A0A6A5BLY7"/>
<dbReference type="RefSeq" id="XP_044563756.1">
    <property type="nucleotide sequence ID" value="XM_044705273.1"/>
</dbReference>
<comment type="caution">
    <text evidence="2">The sequence shown here is derived from an EMBL/GenBank/DDBJ whole genome shotgun (WGS) entry which is preliminary data.</text>
</comment>
<keyword evidence="1" id="KW-1133">Transmembrane helix</keyword>
<keyword evidence="3" id="KW-1185">Reference proteome</keyword>
<organism evidence="2 3">
    <name type="scientific">Naegleria fowleri</name>
    <name type="common">Brain eating amoeba</name>
    <dbReference type="NCBI Taxonomy" id="5763"/>
    <lineage>
        <taxon>Eukaryota</taxon>
        <taxon>Discoba</taxon>
        <taxon>Heterolobosea</taxon>
        <taxon>Tetramitia</taxon>
        <taxon>Eutetramitia</taxon>
        <taxon>Vahlkampfiidae</taxon>
        <taxon>Naegleria</taxon>
    </lineage>
</organism>
<protein>
    <submittedName>
        <fullName evidence="2">Uncharacterized protein</fullName>
    </submittedName>
</protein>
<feature type="transmembrane region" description="Helical" evidence="1">
    <location>
        <begin position="37"/>
        <end position="57"/>
    </location>
</feature>
<dbReference type="GeneID" id="68109331"/>
<keyword evidence="1" id="KW-0812">Transmembrane</keyword>
<proteinExistence type="predicted"/>
<dbReference type="VEuPathDB" id="AmoebaDB:NF0079550"/>
<dbReference type="OrthoDB" id="10315457at2759"/>
<evidence type="ECO:0000313" key="3">
    <source>
        <dbReference type="Proteomes" id="UP000444721"/>
    </source>
</evidence>
<keyword evidence="1" id="KW-0472">Membrane</keyword>
<dbReference type="VEuPathDB" id="AmoebaDB:NfTy_034460"/>
<dbReference type="VEuPathDB" id="AmoebaDB:FDP41_002113"/>
<evidence type="ECO:0000313" key="2">
    <source>
        <dbReference type="EMBL" id="KAF0979043.1"/>
    </source>
</evidence>
<dbReference type="EMBL" id="VFQX01000028">
    <property type="protein sequence ID" value="KAF0979043.1"/>
    <property type="molecule type" value="Genomic_DNA"/>
</dbReference>
<sequence length="137" mass="16481">MSGKPFLSKLYGRLYLLITGQSKDGKIQLRTLKTTPWFYWVVGGTYVFLIASVIDFFGHRFISRHYDERIIQRKRREGLFLLSILKHDENTGLYIPPMDEKYVDVERWPTHFEHTYTKLQRKQMFEEYLKAKEALKK</sequence>
<evidence type="ECO:0000256" key="1">
    <source>
        <dbReference type="SAM" id="Phobius"/>
    </source>
</evidence>
<name>A0A6A5BLY7_NAEFO</name>
<reference evidence="2 3" key="1">
    <citation type="journal article" date="2019" name="Sci. Rep.">
        <title>Nanopore sequencing improves the draft genome of the human pathogenic amoeba Naegleria fowleri.</title>
        <authorList>
            <person name="Liechti N."/>
            <person name="Schurch N."/>
            <person name="Bruggmann R."/>
            <person name="Wittwer M."/>
        </authorList>
    </citation>
    <scope>NUCLEOTIDE SEQUENCE [LARGE SCALE GENOMIC DNA]</scope>
    <source>
        <strain evidence="2 3">ATCC 30894</strain>
    </source>
</reference>
<gene>
    <name evidence="2" type="ORF">FDP41_002113</name>
</gene>